<dbReference type="AlphaFoldDB" id="A0A0L0C0L9"/>
<dbReference type="OMA" id="KHAKGNI"/>
<proteinExistence type="predicted"/>
<gene>
    <name evidence="2" type="ORF">FF38_08140</name>
</gene>
<dbReference type="EMBL" id="JRES01001065">
    <property type="protein sequence ID" value="KNC25858.1"/>
    <property type="molecule type" value="Genomic_DNA"/>
</dbReference>
<dbReference type="Pfam" id="PF15868">
    <property type="entry name" value="MBF2"/>
    <property type="match status" value="1"/>
</dbReference>
<keyword evidence="3" id="KW-1185">Reference proteome</keyword>
<sequence>MAYQLHIALIVFLAFVSHLVFSLDLTKTEIKIVTDADRYTTLNPNATYRPFKKVYHSKGNIIFSAGERIDGDRLIMSFIDESQFARLVDVEVSLWYPNPGYEGKILSFVEFVTDLSTTEADVFFVNDGGIGSTFAEILMTANRTTNFGYQIFMYGY</sequence>
<protein>
    <submittedName>
        <fullName evidence="2">Uncharacterized protein</fullName>
    </submittedName>
</protein>
<evidence type="ECO:0000256" key="1">
    <source>
        <dbReference type="SAM" id="SignalP"/>
    </source>
</evidence>
<comment type="caution">
    <text evidence="2">The sequence shown here is derived from an EMBL/GenBank/DDBJ whole genome shotgun (WGS) entry which is preliminary data.</text>
</comment>
<dbReference type="OrthoDB" id="7939642at2759"/>
<evidence type="ECO:0000313" key="3">
    <source>
        <dbReference type="Proteomes" id="UP000037069"/>
    </source>
</evidence>
<accession>A0A0L0C0L9</accession>
<dbReference type="Proteomes" id="UP000037069">
    <property type="component" value="Unassembled WGS sequence"/>
</dbReference>
<feature type="signal peptide" evidence="1">
    <location>
        <begin position="1"/>
        <end position="22"/>
    </location>
</feature>
<feature type="chain" id="PRO_5005535558" evidence="1">
    <location>
        <begin position="23"/>
        <end position="156"/>
    </location>
</feature>
<dbReference type="InterPro" id="IPR031734">
    <property type="entry name" value="MBF2"/>
</dbReference>
<name>A0A0L0C0L9_LUCCU</name>
<organism evidence="2 3">
    <name type="scientific">Lucilia cuprina</name>
    <name type="common">Green bottle fly</name>
    <name type="synonym">Australian sheep blowfly</name>
    <dbReference type="NCBI Taxonomy" id="7375"/>
    <lineage>
        <taxon>Eukaryota</taxon>
        <taxon>Metazoa</taxon>
        <taxon>Ecdysozoa</taxon>
        <taxon>Arthropoda</taxon>
        <taxon>Hexapoda</taxon>
        <taxon>Insecta</taxon>
        <taxon>Pterygota</taxon>
        <taxon>Neoptera</taxon>
        <taxon>Endopterygota</taxon>
        <taxon>Diptera</taxon>
        <taxon>Brachycera</taxon>
        <taxon>Muscomorpha</taxon>
        <taxon>Oestroidea</taxon>
        <taxon>Calliphoridae</taxon>
        <taxon>Luciliinae</taxon>
        <taxon>Lucilia</taxon>
    </lineage>
</organism>
<reference evidence="2 3" key="1">
    <citation type="journal article" date="2015" name="Nat. Commun.">
        <title>Lucilia cuprina genome unlocks parasitic fly biology to underpin future interventions.</title>
        <authorList>
            <person name="Anstead C.A."/>
            <person name="Korhonen P.K."/>
            <person name="Young N.D."/>
            <person name="Hall R.S."/>
            <person name="Jex A.R."/>
            <person name="Murali S.C."/>
            <person name="Hughes D.S."/>
            <person name="Lee S.F."/>
            <person name="Perry T."/>
            <person name="Stroehlein A.J."/>
            <person name="Ansell B.R."/>
            <person name="Breugelmans B."/>
            <person name="Hofmann A."/>
            <person name="Qu J."/>
            <person name="Dugan S."/>
            <person name="Lee S.L."/>
            <person name="Chao H."/>
            <person name="Dinh H."/>
            <person name="Han Y."/>
            <person name="Doddapaneni H.V."/>
            <person name="Worley K.C."/>
            <person name="Muzny D.M."/>
            <person name="Ioannidis P."/>
            <person name="Waterhouse R.M."/>
            <person name="Zdobnov E.M."/>
            <person name="James P.J."/>
            <person name="Bagnall N.H."/>
            <person name="Kotze A.C."/>
            <person name="Gibbs R.A."/>
            <person name="Richards S."/>
            <person name="Batterham P."/>
            <person name="Gasser R.B."/>
        </authorList>
    </citation>
    <scope>NUCLEOTIDE SEQUENCE [LARGE SCALE GENOMIC DNA]</scope>
    <source>
        <strain evidence="2 3">LS</strain>
        <tissue evidence="2">Full body</tissue>
    </source>
</reference>
<keyword evidence="1" id="KW-0732">Signal</keyword>
<evidence type="ECO:0000313" key="2">
    <source>
        <dbReference type="EMBL" id="KNC25858.1"/>
    </source>
</evidence>